<dbReference type="InterPro" id="IPR035965">
    <property type="entry name" value="PAS-like_dom_sf"/>
</dbReference>
<comment type="catalytic activity">
    <reaction evidence="1">
        <text>ATP + protein L-histidine = ADP + protein N-phospho-L-histidine.</text>
        <dbReference type="EC" id="2.7.13.3"/>
    </reaction>
</comment>
<evidence type="ECO:0000256" key="5">
    <source>
        <dbReference type="ARBA" id="ARBA00022777"/>
    </source>
</evidence>
<dbReference type="InterPro" id="IPR001610">
    <property type="entry name" value="PAC"/>
</dbReference>
<dbReference type="NCBIfam" id="TIGR00229">
    <property type="entry name" value="sensory_box"/>
    <property type="match status" value="1"/>
</dbReference>
<dbReference type="CDD" id="cd00082">
    <property type="entry name" value="HisKA"/>
    <property type="match status" value="1"/>
</dbReference>
<evidence type="ECO:0000256" key="4">
    <source>
        <dbReference type="ARBA" id="ARBA00022679"/>
    </source>
</evidence>
<dbReference type="InterPro" id="IPR013655">
    <property type="entry name" value="PAS_fold_3"/>
</dbReference>
<evidence type="ECO:0000259" key="9">
    <source>
        <dbReference type="PROSITE" id="PS50113"/>
    </source>
</evidence>
<keyword evidence="6" id="KW-0472">Membrane</keyword>
<evidence type="ECO:0000259" key="7">
    <source>
        <dbReference type="PROSITE" id="PS50109"/>
    </source>
</evidence>
<dbReference type="InterPro" id="IPR003661">
    <property type="entry name" value="HisK_dim/P_dom"/>
</dbReference>
<feature type="domain" description="Histidine kinase" evidence="7">
    <location>
        <begin position="299"/>
        <end position="514"/>
    </location>
</feature>
<dbReference type="PROSITE" id="PS50109">
    <property type="entry name" value="HIS_KIN"/>
    <property type="match status" value="1"/>
</dbReference>
<evidence type="ECO:0000313" key="11">
    <source>
        <dbReference type="Proteomes" id="UP001200145"/>
    </source>
</evidence>
<evidence type="ECO:0000259" key="8">
    <source>
        <dbReference type="PROSITE" id="PS50112"/>
    </source>
</evidence>
<dbReference type="Gene3D" id="1.10.287.130">
    <property type="match status" value="1"/>
</dbReference>
<dbReference type="InterPro" id="IPR000014">
    <property type="entry name" value="PAS"/>
</dbReference>
<feature type="transmembrane region" description="Helical" evidence="6">
    <location>
        <begin position="104"/>
        <end position="126"/>
    </location>
</feature>
<dbReference type="Pfam" id="PF08447">
    <property type="entry name" value="PAS_3"/>
    <property type="match status" value="1"/>
</dbReference>
<dbReference type="Pfam" id="PF02518">
    <property type="entry name" value="HATPase_c"/>
    <property type="match status" value="1"/>
</dbReference>
<evidence type="ECO:0000256" key="6">
    <source>
        <dbReference type="SAM" id="Phobius"/>
    </source>
</evidence>
<dbReference type="SMART" id="SM00086">
    <property type="entry name" value="PAC"/>
    <property type="match status" value="1"/>
</dbReference>
<dbReference type="SUPFAM" id="SSF47384">
    <property type="entry name" value="Homodimeric domain of signal transducing histidine kinase"/>
    <property type="match status" value="1"/>
</dbReference>
<evidence type="ECO:0000256" key="3">
    <source>
        <dbReference type="ARBA" id="ARBA00022553"/>
    </source>
</evidence>
<dbReference type="CDD" id="cd00130">
    <property type="entry name" value="PAS"/>
    <property type="match status" value="1"/>
</dbReference>
<dbReference type="EMBL" id="JAKEVY010000004">
    <property type="protein sequence ID" value="MCF1716315.1"/>
    <property type="molecule type" value="Genomic_DNA"/>
</dbReference>
<accession>A0ABS9BL52</accession>
<dbReference type="PROSITE" id="PS50112">
    <property type="entry name" value="PAS"/>
    <property type="match status" value="1"/>
</dbReference>
<keyword evidence="3" id="KW-0597">Phosphoprotein</keyword>
<sequence length="514" mass="59375">MKRYPVTLPVLIGSILLMVAGLFFFLRNYLNHQQVNKEIALIRAANTELRKANLEHLLELAPTADSTQQIPITELRVIQNRASNQLENDRRLTNLEKIDQTYILINRFGIAMLACSVLFLIVFNILQFKRRYKLSKLQEQDRQTMQLLRETLRDKSLVQEDLIREKDRLNFVLEGTNAATWEWNIQNGQLTYNETWATLIGYTLDEIQPIDQSTLSRFAHPEDMVEVNKKVSECLRDHSQFYEATYRMRHKNGHWVWILDRGKVVKSSEEGDPLLMFGTHVDITHLKETNEELTRFASVASHEMREPLRMISSFMRLLDKNYSEQLDKKARQYIHYAMDGAERMSAMIQELLAFAHAGGVQGGKPEWIDCNKLLQDIKELLHGQLEEQQADLQIGMLPTIQARKTPLKLVFQNLIGNALKYQSTGNRPIIEIKASDEQTHWQFSVKDNGIGIAPENREAVFQLFKRLHTKHEYSGSGMGLATCKRIIEQHGGKIWIESSENKGTILTFTILKTA</sequence>
<dbReference type="Pfam" id="PF00512">
    <property type="entry name" value="HisKA"/>
    <property type="match status" value="1"/>
</dbReference>
<evidence type="ECO:0000313" key="10">
    <source>
        <dbReference type="EMBL" id="MCF1716315.1"/>
    </source>
</evidence>
<dbReference type="SMART" id="SM00091">
    <property type="entry name" value="PAS"/>
    <property type="match status" value="1"/>
</dbReference>
<dbReference type="InterPro" id="IPR003594">
    <property type="entry name" value="HATPase_dom"/>
</dbReference>
<dbReference type="SMART" id="SM00387">
    <property type="entry name" value="HATPase_c"/>
    <property type="match status" value="1"/>
</dbReference>
<comment type="caution">
    <text evidence="10">The sequence shown here is derived from an EMBL/GenBank/DDBJ whole genome shotgun (WGS) entry which is preliminary data.</text>
</comment>
<dbReference type="InterPro" id="IPR000700">
    <property type="entry name" value="PAS-assoc_C"/>
</dbReference>
<dbReference type="SUPFAM" id="SSF55874">
    <property type="entry name" value="ATPase domain of HSP90 chaperone/DNA topoisomerase II/histidine kinase"/>
    <property type="match status" value="1"/>
</dbReference>
<dbReference type="Gene3D" id="3.30.565.10">
    <property type="entry name" value="Histidine kinase-like ATPase, C-terminal domain"/>
    <property type="match status" value="1"/>
</dbReference>
<dbReference type="RefSeq" id="WP_234867393.1">
    <property type="nucleotide sequence ID" value="NZ_JAKEVY010000004.1"/>
</dbReference>
<dbReference type="PANTHER" id="PTHR43304:SF1">
    <property type="entry name" value="PAC DOMAIN-CONTAINING PROTEIN"/>
    <property type="match status" value="1"/>
</dbReference>
<dbReference type="SMART" id="SM00388">
    <property type="entry name" value="HisKA"/>
    <property type="match status" value="1"/>
</dbReference>
<feature type="domain" description="PAS" evidence="8">
    <location>
        <begin position="165"/>
        <end position="238"/>
    </location>
</feature>
<keyword evidence="10" id="KW-0067">ATP-binding</keyword>
<evidence type="ECO:0000256" key="2">
    <source>
        <dbReference type="ARBA" id="ARBA00012438"/>
    </source>
</evidence>
<gene>
    <name evidence="10" type="ORF">L0U88_16855</name>
</gene>
<dbReference type="InterPro" id="IPR004358">
    <property type="entry name" value="Sig_transdc_His_kin-like_C"/>
</dbReference>
<keyword evidence="10" id="KW-0547">Nucleotide-binding</keyword>
<dbReference type="SUPFAM" id="SSF55785">
    <property type="entry name" value="PYP-like sensor domain (PAS domain)"/>
    <property type="match status" value="1"/>
</dbReference>
<feature type="domain" description="PAC" evidence="9">
    <location>
        <begin position="242"/>
        <end position="295"/>
    </location>
</feature>
<proteinExistence type="predicted"/>
<dbReference type="InterPro" id="IPR052162">
    <property type="entry name" value="Sensor_kinase/Photoreceptor"/>
</dbReference>
<dbReference type="GO" id="GO:0005524">
    <property type="term" value="F:ATP binding"/>
    <property type="evidence" value="ECO:0007669"/>
    <property type="project" value="UniProtKB-KW"/>
</dbReference>
<keyword evidence="4" id="KW-0808">Transferase</keyword>
<evidence type="ECO:0000256" key="1">
    <source>
        <dbReference type="ARBA" id="ARBA00000085"/>
    </source>
</evidence>
<keyword evidence="5" id="KW-0418">Kinase</keyword>
<keyword evidence="6" id="KW-0812">Transmembrane</keyword>
<dbReference type="EC" id="2.7.13.3" evidence="2"/>
<dbReference type="PANTHER" id="PTHR43304">
    <property type="entry name" value="PHYTOCHROME-LIKE PROTEIN CPH1"/>
    <property type="match status" value="1"/>
</dbReference>
<dbReference type="InterPro" id="IPR005467">
    <property type="entry name" value="His_kinase_dom"/>
</dbReference>
<dbReference type="InterPro" id="IPR036097">
    <property type="entry name" value="HisK_dim/P_sf"/>
</dbReference>
<dbReference type="PROSITE" id="PS50113">
    <property type="entry name" value="PAC"/>
    <property type="match status" value="1"/>
</dbReference>
<dbReference type="PRINTS" id="PR00344">
    <property type="entry name" value="BCTRLSENSOR"/>
</dbReference>
<reference evidence="10 11" key="1">
    <citation type="submission" date="2022-01" db="EMBL/GenBank/DDBJ databases">
        <title>Flavihumibacter sp. nov., isolated from sediment of a river.</title>
        <authorList>
            <person name="Liu H."/>
        </authorList>
    </citation>
    <scope>NUCLEOTIDE SEQUENCE [LARGE SCALE GENOMIC DNA]</scope>
    <source>
        <strain evidence="10 11">RY-1</strain>
    </source>
</reference>
<protein>
    <recommendedName>
        <fullName evidence="2">histidine kinase</fullName>
        <ecNumber evidence="2">2.7.13.3</ecNumber>
    </recommendedName>
</protein>
<name>A0ABS9BL52_9BACT</name>
<dbReference type="Proteomes" id="UP001200145">
    <property type="component" value="Unassembled WGS sequence"/>
</dbReference>
<feature type="transmembrane region" description="Helical" evidence="6">
    <location>
        <begin position="6"/>
        <end position="26"/>
    </location>
</feature>
<dbReference type="InterPro" id="IPR036890">
    <property type="entry name" value="HATPase_C_sf"/>
</dbReference>
<organism evidence="10 11">
    <name type="scientific">Flavihumibacter fluminis</name>
    <dbReference type="NCBI Taxonomy" id="2909236"/>
    <lineage>
        <taxon>Bacteria</taxon>
        <taxon>Pseudomonadati</taxon>
        <taxon>Bacteroidota</taxon>
        <taxon>Chitinophagia</taxon>
        <taxon>Chitinophagales</taxon>
        <taxon>Chitinophagaceae</taxon>
        <taxon>Flavihumibacter</taxon>
    </lineage>
</organism>
<keyword evidence="6" id="KW-1133">Transmembrane helix</keyword>
<keyword evidence="11" id="KW-1185">Reference proteome</keyword>
<dbReference type="Gene3D" id="3.30.450.20">
    <property type="entry name" value="PAS domain"/>
    <property type="match status" value="1"/>
</dbReference>